<accession>A0A3Q9R1G4</accession>
<evidence type="ECO:0000313" key="2">
    <source>
        <dbReference type="Proteomes" id="UP000282892"/>
    </source>
</evidence>
<dbReference type="InterPro" id="IPR019734">
    <property type="entry name" value="TPR_rpt"/>
</dbReference>
<dbReference type="AlphaFoldDB" id="A0A3Q9R1G4"/>
<dbReference type="KEGG" id="nmk:CHR53_23610"/>
<dbReference type="SMART" id="SM00028">
    <property type="entry name" value="TPR"/>
    <property type="match status" value="4"/>
</dbReference>
<proteinExistence type="predicted"/>
<sequence>MNIGDLKLSAEQCIKDNNYSKAVEHWGLILKYQEKFSSEESYIEASKEHKKNKMLIDAIQVLENGLYAYPSSRAIKNELVKLYLLNKKLKPLIKLLLKRNGISSFNVYAKLGNTLRHAKELHEAQIILEEGAFLYPNNLDIKIELADTAVATKNWNQAESLWLEIKKKSGTPFTRMYIQLASVKQELKKHEEAEKVLIEGLEKFPINKQLMIAFAELAMKQQKWETAVHRWNDVMSTFQENIPPKVWLGHSINQQILGNTAKAEHLFNTYLDLAAKTAEQKNKAFKQVILFDNGESRIEFYKRLQPSDTVCFTFDSINLVWDDTPYGFKMLINNGGDVVALRRRTADNYHQDLSRDEFYQAVYKLVKGYKRKVAYGFSLGGYTSLYYGSAINCEILSLSPRNSVHPVYGNPQKMDKKFMHDLSHPYNPKISPIIIFDPKDSMDKRYIEKELKTSYPNAVFYEVPYAGHRTAPYFQQMGVLKPLVKHFLDQEEIPQFDRSLRWKSHQYLRVLGQVCLKRNKNRWALKLAELALELDPHDIRAQRLKQNALSKLEHMLITL</sequence>
<dbReference type="SUPFAM" id="SSF48452">
    <property type="entry name" value="TPR-like"/>
    <property type="match status" value="1"/>
</dbReference>
<keyword evidence="2" id="KW-1185">Reference proteome</keyword>
<dbReference type="OrthoDB" id="2816337at2"/>
<dbReference type="SUPFAM" id="SSF53474">
    <property type="entry name" value="alpha/beta-Hydrolases"/>
    <property type="match status" value="1"/>
</dbReference>
<dbReference type="RefSeq" id="WP_127488692.1">
    <property type="nucleotide sequence ID" value="NZ_CP022572.1"/>
</dbReference>
<protein>
    <recommendedName>
        <fullName evidence="3">Tetratricopeptide repeat protein</fullName>
    </recommendedName>
</protein>
<dbReference type="InterPro" id="IPR029058">
    <property type="entry name" value="AB_hydrolase_fold"/>
</dbReference>
<evidence type="ECO:0000313" key="1">
    <source>
        <dbReference type="EMBL" id="AZU64001.1"/>
    </source>
</evidence>
<evidence type="ECO:0008006" key="3">
    <source>
        <dbReference type="Google" id="ProtNLM"/>
    </source>
</evidence>
<dbReference type="InterPro" id="IPR011990">
    <property type="entry name" value="TPR-like_helical_dom_sf"/>
</dbReference>
<reference evidence="1 2" key="1">
    <citation type="submission" date="2017-07" db="EMBL/GenBank/DDBJ databases">
        <title>The complete genome sequence of Bacillus mesonae strain H20-5, an efficient strain improving plant abiotic stress resistance.</title>
        <authorList>
            <person name="Kim S.Y."/>
            <person name="Song H."/>
            <person name="Sang M.K."/>
            <person name="Weon H.-Y."/>
            <person name="Song J."/>
        </authorList>
    </citation>
    <scope>NUCLEOTIDE SEQUENCE [LARGE SCALE GENOMIC DNA]</scope>
    <source>
        <strain evidence="1 2">H20-5</strain>
    </source>
</reference>
<organism evidence="1 2">
    <name type="scientific">Neobacillus mesonae</name>
    <dbReference type="NCBI Taxonomy" id="1193713"/>
    <lineage>
        <taxon>Bacteria</taxon>
        <taxon>Bacillati</taxon>
        <taxon>Bacillota</taxon>
        <taxon>Bacilli</taxon>
        <taxon>Bacillales</taxon>
        <taxon>Bacillaceae</taxon>
        <taxon>Neobacillus</taxon>
    </lineage>
</organism>
<name>A0A3Q9R1G4_9BACI</name>
<gene>
    <name evidence="1" type="ORF">CHR53_23610</name>
</gene>
<dbReference type="Gene3D" id="1.25.40.10">
    <property type="entry name" value="Tetratricopeptide repeat domain"/>
    <property type="match status" value="1"/>
</dbReference>
<dbReference type="Proteomes" id="UP000282892">
    <property type="component" value="Chromosome"/>
</dbReference>
<dbReference type="EMBL" id="CP022572">
    <property type="protein sequence ID" value="AZU64001.1"/>
    <property type="molecule type" value="Genomic_DNA"/>
</dbReference>